<comment type="similarity">
    <text evidence="3">Belongs to the VTA1 family.</text>
</comment>
<dbReference type="Gene3D" id="1.20.5.420">
    <property type="entry name" value="Immunoglobulin FC, subunit C"/>
    <property type="match status" value="1"/>
</dbReference>
<evidence type="ECO:0000256" key="4">
    <source>
        <dbReference type="ARBA" id="ARBA00022448"/>
    </source>
</evidence>
<organism evidence="12 13">
    <name type="scientific">Penicillium brevicompactum</name>
    <dbReference type="NCBI Taxonomy" id="5074"/>
    <lineage>
        <taxon>Eukaryota</taxon>
        <taxon>Fungi</taxon>
        <taxon>Dikarya</taxon>
        <taxon>Ascomycota</taxon>
        <taxon>Pezizomycotina</taxon>
        <taxon>Eurotiomycetes</taxon>
        <taxon>Eurotiomycetidae</taxon>
        <taxon>Eurotiales</taxon>
        <taxon>Aspergillaceae</taxon>
        <taxon>Penicillium</taxon>
    </lineage>
</organism>
<sequence>MASTIPEGLRSADIGRFAIRAAQIEKVKPVVAYWCNFHIVNQIIKRGLHNSNDEIKIYTTNLVDKLEQFKGEHSDDETVMDSIAASALIEHFGLEVFTRAEAAMSANKVTKQTADTFQAAAVFLELYQIWGALDLQVSGRIKFAKYHAVRIAKAIKNGEDPNVSNPVPKKEEQESITAQEVQAFDGSLAEQAYRPTQPPTEGLPEEPDHLRRPLAQQSSRDEPLHSSRASSLQWPLTSSTSEIPSIARNAPGSPGRTMDIDQPQPGGLELPSTPGTIGGSSLVPNLPDIPGTSTFGEADASHHFNTFHSFPPPTANSPVTAPDPPFFCGPSSASPHIPHPAALPSRTPPVARAPMAPVPTIKPCQLPPLLEDQSISLAQKHIHWALSALEFEDVYTAVKELKNSLRYLGAA</sequence>
<dbReference type="EMBL" id="JAPZBR010000008">
    <property type="protein sequence ID" value="KAJ5340266.1"/>
    <property type="molecule type" value="Genomic_DNA"/>
</dbReference>
<keyword evidence="6" id="KW-0967">Endosome</keyword>
<evidence type="ECO:0000259" key="10">
    <source>
        <dbReference type="Pfam" id="PF04652"/>
    </source>
</evidence>
<keyword evidence="4" id="KW-0813">Transport</keyword>
<protein>
    <submittedName>
        <fullName evidence="12">Vacuolar protein sorting-associate Vta1 N-terminal</fullName>
    </submittedName>
</protein>
<evidence type="ECO:0000256" key="6">
    <source>
        <dbReference type="ARBA" id="ARBA00022753"/>
    </source>
</evidence>
<proteinExistence type="inferred from homology"/>
<gene>
    <name evidence="12" type="ORF">N7541_009390</name>
</gene>
<feature type="region of interest" description="Disordered" evidence="9">
    <location>
        <begin position="158"/>
        <end position="178"/>
    </location>
</feature>
<evidence type="ECO:0000256" key="5">
    <source>
        <dbReference type="ARBA" id="ARBA00022490"/>
    </source>
</evidence>
<reference evidence="12" key="2">
    <citation type="journal article" date="2023" name="IMA Fungus">
        <title>Comparative genomic study of the Penicillium genus elucidates a diverse pangenome and 15 lateral gene transfer events.</title>
        <authorList>
            <person name="Petersen C."/>
            <person name="Sorensen T."/>
            <person name="Nielsen M.R."/>
            <person name="Sondergaard T.E."/>
            <person name="Sorensen J.L."/>
            <person name="Fitzpatrick D.A."/>
            <person name="Frisvad J.C."/>
            <person name="Nielsen K.L."/>
        </authorList>
    </citation>
    <scope>NUCLEOTIDE SEQUENCE</scope>
    <source>
        <strain evidence="12">IBT 35675</strain>
    </source>
</reference>
<name>A0A9W9UIY2_PENBR</name>
<evidence type="ECO:0000313" key="12">
    <source>
        <dbReference type="EMBL" id="KAJ5340266.1"/>
    </source>
</evidence>
<feature type="compositionally biased region" description="Low complexity" evidence="9">
    <location>
        <begin position="330"/>
        <end position="344"/>
    </location>
</feature>
<dbReference type="InterPro" id="IPR041212">
    <property type="entry name" value="Vta1_C"/>
</dbReference>
<evidence type="ECO:0000256" key="2">
    <source>
        <dbReference type="ARBA" id="ARBA00004496"/>
    </source>
</evidence>
<feature type="compositionally biased region" description="Polar residues" evidence="9">
    <location>
        <begin position="227"/>
        <end position="243"/>
    </location>
</feature>
<feature type="compositionally biased region" description="Pro residues" evidence="9">
    <location>
        <begin position="314"/>
        <end position="327"/>
    </location>
</feature>
<dbReference type="InterPro" id="IPR023175">
    <property type="entry name" value="Vta1/CALS_N_sf"/>
</dbReference>
<dbReference type="AlphaFoldDB" id="A0A9W9UIY2"/>
<feature type="region of interest" description="Disordered" evidence="9">
    <location>
        <begin position="213"/>
        <end position="280"/>
    </location>
</feature>
<keyword evidence="5" id="KW-0963">Cytoplasm</keyword>
<evidence type="ECO:0000256" key="7">
    <source>
        <dbReference type="ARBA" id="ARBA00022927"/>
    </source>
</evidence>
<dbReference type="GO" id="GO:0010008">
    <property type="term" value="C:endosome membrane"/>
    <property type="evidence" value="ECO:0007669"/>
    <property type="project" value="UniProtKB-SubCell"/>
</dbReference>
<evidence type="ECO:0000256" key="9">
    <source>
        <dbReference type="SAM" id="MobiDB-lite"/>
    </source>
</evidence>
<keyword evidence="13" id="KW-1185">Reference proteome</keyword>
<feature type="domain" description="Vta1 C-terminal" evidence="11">
    <location>
        <begin position="373"/>
        <end position="409"/>
    </location>
</feature>
<dbReference type="GO" id="GO:0015031">
    <property type="term" value="P:protein transport"/>
    <property type="evidence" value="ECO:0007669"/>
    <property type="project" value="UniProtKB-KW"/>
</dbReference>
<evidence type="ECO:0000256" key="8">
    <source>
        <dbReference type="ARBA" id="ARBA00023136"/>
    </source>
</evidence>
<dbReference type="Pfam" id="PF04652">
    <property type="entry name" value="Vta1"/>
    <property type="match status" value="1"/>
</dbReference>
<dbReference type="InterPro" id="IPR044538">
    <property type="entry name" value="Vta1-like"/>
</dbReference>
<dbReference type="Proteomes" id="UP001148299">
    <property type="component" value="Unassembled WGS sequence"/>
</dbReference>
<keyword evidence="7" id="KW-0653">Protein transport</keyword>
<dbReference type="GO" id="GO:0005771">
    <property type="term" value="C:multivesicular body"/>
    <property type="evidence" value="ECO:0007669"/>
    <property type="project" value="TreeGrafter"/>
</dbReference>
<dbReference type="PANTHER" id="PTHR46009:SF1">
    <property type="entry name" value="VACUOLAR PROTEIN SORTING-ASSOCIATED PROTEIN VTA1 HOMOLOG"/>
    <property type="match status" value="1"/>
</dbReference>
<evidence type="ECO:0000256" key="3">
    <source>
        <dbReference type="ARBA" id="ARBA00007895"/>
    </source>
</evidence>
<dbReference type="PANTHER" id="PTHR46009">
    <property type="entry name" value="VACUOLAR PROTEIN SORTING-ASSOCIATED PROTEIN VTA1 HOMOLOG"/>
    <property type="match status" value="1"/>
</dbReference>
<evidence type="ECO:0000259" key="11">
    <source>
        <dbReference type="Pfam" id="PF18097"/>
    </source>
</evidence>
<accession>A0A9W9UIY2</accession>
<comment type="caution">
    <text evidence="12">The sequence shown here is derived from an EMBL/GenBank/DDBJ whole genome shotgun (WGS) entry which is preliminary data.</text>
</comment>
<comment type="subcellular location">
    <subcellularLocation>
        <location evidence="2">Cytoplasm</location>
    </subcellularLocation>
    <subcellularLocation>
        <location evidence="1">Endosome membrane</location>
        <topology evidence="1">Peripheral membrane protein</topology>
    </subcellularLocation>
</comment>
<dbReference type="GO" id="GO:0032511">
    <property type="term" value="P:late endosome to vacuole transport via multivesicular body sorting pathway"/>
    <property type="evidence" value="ECO:0007669"/>
    <property type="project" value="InterPro"/>
</dbReference>
<dbReference type="Gene3D" id="1.25.40.270">
    <property type="entry name" value="Vacuolar protein sorting-associated protein vta1"/>
    <property type="match status" value="1"/>
</dbReference>
<dbReference type="InterPro" id="IPR039431">
    <property type="entry name" value="Vta1/CALS_N"/>
</dbReference>
<dbReference type="Pfam" id="PF18097">
    <property type="entry name" value="Vta1_C"/>
    <property type="match status" value="1"/>
</dbReference>
<feature type="region of interest" description="Disordered" evidence="9">
    <location>
        <begin position="314"/>
        <end position="344"/>
    </location>
</feature>
<keyword evidence="8" id="KW-0472">Membrane</keyword>
<evidence type="ECO:0000313" key="13">
    <source>
        <dbReference type="Proteomes" id="UP001148299"/>
    </source>
</evidence>
<feature type="domain" description="Vta1/callose synthase N-terminal" evidence="10">
    <location>
        <begin position="14"/>
        <end position="157"/>
    </location>
</feature>
<evidence type="ECO:0000256" key="1">
    <source>
        <dbReference type="ARBA" id="ARBA00004481"/>
    </source>
</evidence>
<reference evidence="12" key="1">
    <citation type="submission" date="2022-12" db="EMBL/GenBank/DDBJ databases">
        <authorList>
            <person name="Petersen C."/>
        </authorList>
    </citation>
    <scope>NUCLEOTIDE SEQUENCE</scope>
    <source>
        <strain evidence="12">IBT 35675</strain>
    </source>
</reference>